<evidence type="ECO:0000313" key="4">
    <source>
        <dbReference type="Proteomes" id="UP000069272"/>
    </source>
</evidence>
<feature type="region of interest" description="Disordered" evidence="1">
    <location>
        <begin position="12"/>
        <end position="35"/>
    </location>
</feature>
<evidence type="ECO:0000313" key="3">
    <source>
        <dbReference type="EnsemblMetazoa" id="AALB014933-PA"/>
    </source>
</evidence>
<dbReference type="Proteomes" id="UP000069272">
    <property type="component" value="Chromosome 3R"/>
</dbReference>
<reference evidence="3 4" key="1">
    <citation type="journal article" date="2017" name="G3 (Bethesda)">
        <title>The Physical Genome Mapping of Anopheles albimanus Corrected Scaffold Misassemblies and Identified Interarm Rearrangements in Genus Anopheles.</title>
        <authorList>
            <person name="Artemov G.N."/>
            <person name="Peery A.N."/>
            <person name="Jiang X."/>
            <person name="Tu Z."/>
            <person name="Stegniy V.N."/>
            <person name="Sharakhova M.V."/>
            <person name="Sharakhov I.V."/>
        </authorList>
    </citation>
    <scope>NUCLEOTIDE SEQUENCE [LARGE SCALE GENOMIC DNA]</scope>
    <source>
        <strain evidence="3 4">ALBI9_A</strain>
    </source>
</reference>
<dbReference type="AlphaFoldDB" id="A0A182FZB7"/>
<name>A0A182FZB7_ANOAL</name>
<proteinExistence type="predicted"/>
<keyword evidence="4" id="KW-1185">Reference proteome</keyword>
<evidence type="ECO:0000256" key="2">
    <source>
        <dbReference type="SAM" id="Phobius"/>
    </source>
</evidence>
<evidence type="ECO:0000256" key="1">
    <source>
        <dbReference type="SAM" id="MobiDB-lite"/>
    </source>
</evidence>
<dbReference type="VEuPathDB" id="VectorBase:AALB014933"/>
<accession>A0A182FZB7</accession>
<sequence length="88" mass="9662">FAPTVADDRLVGVAPKTRPNPIDAGKKREGKRKESGDYIVRSSAELEDPVSFLFATVGFLFFWKILVVSSANRKDIRSYVASESSPTA</sequence>
<dbReference type="EnsemblMetazoa" id="AALB014933-RA">
    <property type="protein sequence ID" value="AALB014933-PA"/>
    <property type="gene ID" value="AALB014933"/>
</dbReference>
<feature type="compositionally biased region" description="Basic and acidic residues" evidence="1">
    <location>
        <begin position="24"/>
        <end position="35"/>
    </location>
</feature>
<keyword evidence="2" id="KW-1133">Transmembrane helix</keyword>
<keyword evidence="2" id="KW-0472">Membrane</keyword>
<feature type="transmembrane region" description="Helical" evidence="2">
    <location>
        <begin position="50"/>
        <end position="68"/>
    </location>
</feature>
<organism evidence="3 4">
    <name type="scientific">Anopheles albimanus</name>
    <name type="common">New world malaria mosquito</name>
    <dbReference type="NCBI Taxonomy" id="7167"/>
    <lineage>
        <taxon>Eukaryota</taxon>
        <taxon>Metazoa</taxon>
        <taxon>Ecdysozoa</taxon>
        <taxon>Arthropoda</taxon>
        <taxon>Hexapoda</taxon>
        <taxon>Insecta</taxon>
        <taxon>Pterygota</taxon>
        <taxon>Neoptera</taxon>
        <taxon>Endopterygota</taxon>
        <taxon>Diptera</taxon>
        <taxon>Nematocera</taxon>
        <taxon>Culicoidea</taxon>
        <taxon>Culicidae</taxon>
        <taxon>Anophelinae</taxon>
        <taxon>Anopheles</taxon>
    </lineage>
</organism>
<keyword evidence="2" id="KW-0812">Transmembrane</keyword>
<reference evidence="3" key="2">
    <citation type="submission" date="2022-08" db="UniProtKB">
        <authorList>
            <consortium name="EnsemblMetazoa"/>
        </authorList>
    </citation>
    <scope>IDENTIFICATION</scope>
    <source>
        <strain evidence="3">STECLA/ALBI9_A</strain>
    </source>
</reference>
<protein>
    <submittedName>
        <fullName evidence="3">Uncharacterized protein</fullName>
    </submittedName>
</protein>